<gene>
    <name evidence="2" type="ORF">EKG83_08470</name>
</gene>
<dbReference type="InterPro" id="IPR021005">
    <property type="entry name" value="Znf_CGNR"/>
</dbReference>
<feature type="domain" description="Zinc finger CGNR" evidence="1">
    <location>
        <begin position="150"/>
        <end position="189"/>
    </location>
</feature>
<sequence>MISSPKAVREPITRLARVALALEFAGTVRHDGHGGLVDDLLTPEGFAAWAGVEPDEGLWRRAVELRWAVRTLYARATGTGERLDTPYLMAFDRALALVNETAARVPRAPRLEWGDPPRVDYRDTADPGDRLLAGLATAVIEFLGGPEGARLRACPAPRCVRYFVKDHPRQEWCKPSCGNRARVSRHYHRARD</sequence>
<dbReference type="OrthoDB" id="3211108at2"/>
<accession>A0A5Q0GTT9</accession>
<dbReference type="PANTHER" id="PTHR35525:SF3">
    <property type="entry name" value="BLL6575 PROTEIN"/>
    <property type="match status" value="1"/>
</dbReference>
<dbReference type="Pfam" id="PF07336">
    <property type="entry name" value="ABATE"/>
    <property type="match status" value="1"/>
</dbReference>
<dbReference type="KEGG" id="ssyi:EKG83_08470"/>
<evidence type="ECO:0000259" key="1">
    <source>
        <dbReference type="Pfam" id="PF11706"/>
    </source>
</evidence>
<evidence type="ECO:0000313" key="3">
    <source>
        <dbReference type="Proteomes" id="UP000325787"/>
    </source>
</evidence>
<organism evidence="2 3">
    <name type="scientific">Saccharothrix syringae</name>
    <name type="common">Nocardiopsis syringae</name>
    <dbReference type="NCBI Taxonomy" id="103733"/>
    <lineage>
        <taxon>Bacteria</taxon>
        <taxon>Bacillati</taxon>
        <taxon>Actinomycetota</taxon>
        <taxon>Actinomycetes</taxon>
        <taxon>Pseudonocardiales</taxon>
        <taxon>Pseudonocardiaceae</taxon>
        <taxon>Saccharothrix</taxon>
    </lineage>
</organism>
<dbReference type="AlphaFoldDB" id="A0A5Q0GTT9"/>
<keyword evidence="3" id="KW-1185">Reference proteome</keyword>
<protein>
    <recommendedName>
        <fullName evidence="1">Zinc finger CGNR domain-containing protein</fullName>
    </recommendedName>
</protein>
<proteinExistence type="predicted"/>
<dbReference type="Gene3D" id="1.10.3300.10">
    <property type="entry name" value="Jann2411-like domain"/>
    <property type="match status" value="1"/>
</dbReference>
<reference evidence="3" key="1">
    <citation type="journal article" date="2021" name="Curr. Microbiol.">
        <title>Complete genome of nocamycin-producing strain Saccharothrix syringae NRRL B-16468 reveals the biosynthetic potential for secondary metabolites.</title>
        <authorList>
            <person name="Mo X."/>
            <person name="Yang S."/>
        </authorList>
    </citation>
    <scope>NUCLEOTIDE SEQUENCE [LARGE SCALE GENOMIC DNA]</scope>
    <source>
        <strain evidence="3">ATCC 51364 / DSM 43886 / JCM 6844 / KCTC 9398 / NBRC 14523 / NRRL B-16468 / INA 2240</strain>
    </source>
</reference>
<dbReference type="SUPFAM" id="SSF160904">
    <property type="entry name" value="Jann2411-like"/>
    <property type="match status" value="1"/>
</dbReference>
<dbReference type="Proteomes" id="UP000325787">
    <property type="component" value="Chromosome"/>
</dbReference>
<dbReference type="PANTHER" id="PTHR35525">
    <property type="entry name" value="BLL6575 PROTEIN"/>
    <property type="match status" value="1"/>
</dbReference>
<dbReference type="InterPro" id="IPR023286">
    <property type="entry name" value="ABATE_dom_sf"/>
</dbReference>
<dbReference type="Pfam" id="PF11706">
    <property type="entry name" value="zf-CGNR"/>
    <property type="match status" value="1"/>
</dbReference>
<evidence type="ECO:0000313" key="2">
    <source>
        <dbReference type="EMBL" id="QFZ17506.1"/>
    </source>
</evidence>
<dbReference type="EMBL" id="CP034550">
    <property type="protein sequence ID" value="QFZ17506.1"/>
    <property type="molecule type" value="Genomic_DNA"/>
</dbReference>
<dbReference type="InterPro" id="IPR010852">
    <property type="entry name" value="ABATE"/>
</dbReference>
<name>A0A5Q0GTT9_SACSY</name>